<name>D1C0T3_XYLCX</name>
<dbReference type="OrthoDB" id="5144663at2"/>
<keyword evidence="3" id="KW-1185">Reference proteome</keyword>
<dbReference type="InterPro" id="IPR034768">
    <property type="entry name" value="4FE4S_WBL"/>
</dbReference>
<evidence type="ECO:0000259" key="1">
    <source>
        <dbReference type="PROSITE" id="PS51674"/>
    </source>
</evidence>
<dbReference type="Pfam" id="PF02467">
    <property type="entry name" value="Whib"/>
    <property type="match status" value="1"/>
</dbReference>
<geneLocation type="plasmid" evidence="2 3">
    <name>pXCEL01</name>
</geneLocation>
<dbReference type="KEGG" id="xce:Xcel_3400"/>
<keyword evidence="2" id="KW-0614">Plasmid</keyword>
<dbReference type="PROSITE" id="PS51674">
    <property type="entry name" value="4FE4S_WBL"/>
    <property type="match status" value="1"/>
</dbReference>
<dbReference type="AlphaFoldDB" id="D1C0T3"/>
<dbReference type="EMBL" id="CP001822">
    <property type="protein sequence ID" value="ACZ32399.1"/>
    <property type="molecule type" value="Genomic_DNA"/>
</dbReference>
<evidence type="ECO:0000313" key="3">
    <source>
        <dbReference type="Proteomes" id="UP000002255"/>
    </source>
</evidence>
<sequence length="156" mass="17143">MQPDPAAHPQTDAVAVSLSRRFPIEDARCATHPVDLEWVPDHERAVVPPQLAALCRRCDGRANCLLWALAGDEQGYWAGTTAADRTQLRTLGQETIEAADWLQQRARHNANDGALHREGEGSHRWYRKGCHCDECKAANAVARASERANAKARAAA</sequence>
<proteinExistence type="predicted"/>
<dbReference type="Proteomes" id="UP000002255">
    <property type="component" value="Plasmid pXCEL01"/>
</dbReference>
<protein>
    <submittedName>
        <fullName evidence="2">Transcription factor WhiB</fullName>
    </submittedName>
</protein>
<evidence type="ECO:0000313" key="2">
    <source>
        <dbReference type="EMBL" id="ACZ32399.1"/>
    </source>
</evidence>
<feature type="domain" description="4Fe-4S Wbl-type" evidence="1">
    <location>
        <begin position="28"/>
        <end position="87"/>
    </location>
</feature>
<reference evidence="2 3" key="1">
    <citation type="journal article" date="2010" name="Stand. Genomic Sci.">
        <title>Complete genome sequence of Xylanimonas cellulosilytica type strain (XIL07).</title>
        <authorList>
            <person name="Foster B."/>
            <person name="Pukall R."/>
            <person name="Abt B."/>
            <person name="Nolan M."/>
            <person name="Glavina Del Rio T."/>
            <person name="Chen F."/>
            <person name="Lucas S."/>
            <person name="Tice H."/>
            <person name="Pitluck S."/>
            <person name="Cheng J.-F."/>
            <person name="Chertkov O."/>
            <person name="Brettin T."/>
            <person name="Han C."/>
            <person name="Detter J.C."/>
            <person name="Bruce D."/>
            <person name="Goodwin L."/>
            <person name="Ivanova N."/>
            <person name="Mavromatis K."/>
            <person name="Pati A."/>
            <person name="Mikhailova N."/>
            <person name="Chen A."/>
            <person name="Palaniappan K."/>
            <person name="Land M."/>
            <person name="Hauser L."/>
            <person name="Chang Y.-J."/>
            <person name="Jeffries C.D."/>
            <person name="Chain P."/>
            <person name="Rohde M."/>
            <person name="Goeker M."/>
            <person name="Bristow J."/>
            <person name="Eisen J.A."/>
            <person name="Markowitz V."/>
            <person name="Hugenholtz P."/>
            <person name="Kyrpides N.C."/>
            <person name="Klenk H.-P."/>
            <person name="Lapidus A."/>
        </authorList>
    </citation>
    <scope>NUCLEOTIDE SEQUENCE [LARGE SCALE GENOMIC DNA]</scope>
    <source>
        <strain evidence="3">DSM 15894 / CECT 5975 / LMG 20990 / XIL07</strain>
        <plasmid evidence="3">Plasmid pXCEL01</plasmid>
    </source>
</reference>
<organism evidence="2 3">
    <name type="scientific">Xylanimonas cellulosilytica (strain DSM 15894 / JCM 12276 / CECT 5975 / KCTC 9989 / LMG 20990 / NBRC 107835 / XIL07)</name>
    <dbReference type="NCBI Taxonomy" id="446471"/>
    <lineage>
        <taxon>Bacteria</taxon>
        <taxon>Bacillati</taxon>
        <taxon>Actinomycetota</taxon>
        <taxon>Actinomycetes</taxon>
        <taxon>Micrococcales</taxon>
        <taxon>Promicromonosporaceae</taxon>
        <taxon>Xylanimonas</taxon>
    </lineage>
</organism>
<accession>D1C0T3</accession>
<gene>
    <name evidence="2" type="ORF">Xcel_3400</name>
</gene>
<dbReference type="HOGENOM" id="CLU_1685900_0_0_11"/>